<dbReference type="PROSITE" id="PS51257">
    <property type="entry name" value="PROKAR_LIPOPROTEIN"/>
    <property type="match status" value="1"/>
</dbReference>
<dbReference type="InterPro" id="IPR014349">
    <property type="entry name" value="Rieske_Fe-S_prot"/>
</dbReference>
<dbReference type="PROSITE" id="PS51296">
    <property type="entry name" value="RIESKE"/>
    <property type="match status" value="1"/>
</dbReference>
<accession>A0A6J7E923</accession>
<dbReference type="Gene3D" id="2.102.10.10">
    <property type="entry name" value="Rieske [2Fe-2S] iron-sulphur domain"/>
    <property type="match status" value="1"/>
</dbReference>
<sequence>MVDRRVVLQATGVVAVGGLIAACSNGAGSGATSSQAGASASGESVTLASVADIPVGGGIVNEEVAVVVTQPTSGSIKGFTAVCPHQGCLVSTVVDNEIICPCHGSKFSAEDGAVIVGPATQGLAAADVAVQGDSVVLR</sequence>
<evidence type="ECO:0000256" key="1">
    <source>
        <dbReference type="ARBA" id="ARBA00022714"/>
    </source>
</evidence>
<name>A0A6J7E923_9ZZZZ</name>
<keyword evidence="5" id="KW-1015">Disulfide bond</keyword>
<dbReference type="InterPro" id="IPR036922">
    <property type="entry name" value="Rieske_2Fe-2S_sf"/>
</dbReference>
<dbReference type="GO" id="GO:0046872">
    <property type="term" value="F:metal ion binding"/>
    <property type="evidence" value="ECO:0007669"/>
    <property type="project" value="UniProtKB-KW"/>
</dbReference>
<protein>
    <submittedName>
        <fullName evidence="8">Unannotated protein</fullName>
    </submittedName>
</protein>
<gene>
    <name evidence="8" type="ORF">UFOPK3402_01182</name>
</gene>
<evidence type="ECO:0000256" key="6">
    <source>
        <dbReference type="ARBA" id="ARBA00034078"/>
    </source>
</evidence>
<evidence type="ECO:0000256" key="5">
    <source>
        <dbReference type="ARBA" id="ARBA00023157"/>
    </source>
</evidence>
<dbReference type="AlphaFoldDB" id="A0A6J7E923"/>
<dbReference type="EMBL" id="CAFBLS010000142">
    <property type="protein sequence ID" value="CAB4879642.1"/>
    <property type="molecule type" value="Genomic_DNA"/>
</dbReference>
<dbReference type="InterPro" id="IPR005805">
    <property type="entry name" value="Rieske_Fe-S_prot_C"/>
</dbReference>
<dbReference type="GO" id="GO:0016020">
    <property type="term" value="C:membrane"/>
    <property type="evidence" value="ECO:0007669"/>
    <property type="project" value="InterPro"/>
</dbReference>
<proteinExistence type="predicted"/>
<evidence type="ECO:0000259" key="7">
    <source>
        <dbReference type="PROSITE" id="PS51296"/>
    </source>
</evidence>
<organism evidence="8">
    <name type="scientific">freshwater metagenome</name>
    <dbReference type="NCBI Taxonomy" id="449393"/>
    <lineage>
        <taxon>unclassified sequences</taxon>
        <taxon>metagenomes</taxon>
        <taxon>ecological metagenomes</taxon>
    </lineage>
</organism>
<evidence type="ECO:0000256" key="2">
    <source>
        <dbReference type="ARBA" id="ARBA00022723"/>
    </source>
</evidence>
<dbReference type="SUPFAM" id="SSF50022">
    <property type="entry name" value="ISP domain"/>
    <property type="match status" value="1"/>
</dbReference>
<dbReference type="Pfam" id="PF00355">
    <property type="entry name" value="Rieske"/>
    <property type="match status" value="1"/>
</dbReference>
<dbReference type="PANTHER" id="PTHR10134">
    <property type="entry name" value="CYTOCHROME B-C1 COMPLEX SUBUNIT RIESKE, MITOCHONDRIAL"/>
    <property type="match status" value="1"/>
</dbReference>
<comment type="cofactor">
    <cofactor evidence="6">
        <name>[2Fe-2S] cluster</name>
        <dbReference type="ChEBI" id="CHEBI:190135"/>
    </cofactor>
</comment>
<evidence type="ECO:0000256" key="3">
    <source>
        <dbReference type="ARBA" id="ARBA00023004"/>
    </source>
</evidence>
<dbReference type="PRINTS" id="PR00162">
    <property type="entry name" value="RIESKE"/>
</dbReference>
<keyword evidence="4" id="KW-0411">Iron-sulfur</keyword>
<evidence type="ECO:0000256" key="4">
    <source>
        <dbReference type="ARBA" id="ARBA00023014"/>
    </source>
</evidence>
<reference evidence="8" key="1">
    <citation type="submission" date="2020-05" db="EMBL/GenBank/DDBJ databases">
        <authorList>
            <person name="Chiriac C."/>
            <person name="Salcher M."/>
            <person name="Ghai R."/>
            <person name="Kavagutti S V."/>
        </authorList>
    </citation>
    <scope>NUCLEOTIDE SEQUENCE</scope>
</reference>
<dbReference type="GO" id="GO:0051537">
    <property type="term" value="F:2 iron, 2 sulfur cluster binding"/>
    <property type="evidence" value="ECO:0007669"/>
    <property type="project" value="UniProtKB-KW"/>
</dbReference>
<dbReference type="CDD" id="cd03467">
    <property type="entry name" value="Rieske"/>
    <property type="match status" value="1"/>
</dbReference>
<evidence type="ECO:0000313" key="8">
    <source>
        <dbReference type="EMBL" id="CAB4879642.1"/>
    </source>
</evidence>
<dbReference type="InterPro" id="IPR017941">
    <property type="entry name" value="Rieske_2Fe-2S"/>
</dbReference>
<keyword evidence="2" id="KW-0479">Metal-binding</keyword>
<keyword evidence="3" id="KW-0408">Iron</keyword>
<keyword evidence="1" id="KW-0001">2Fe-2S</keyword>
<feature type="domain" description="Rieske" evidence="7">
    <location>
        <begin position="45"/>
        <end position="137"/>
    </location>
</feature>